<evidence type="ECO:0000256" key="2">
    <source>
        <dbReference type="ARBA" id="ARBA00022617"/>
    </source>
</evidence>
<evidence type="ECO:0000256" key="4">
    <source>
        <dbReference type="ARBA" id="ARBA00023002"/>
    </source>
</evidence>
<accession>A0A2Z4JE28</accession>
<dbReference type="AlphaFoldDB" id="A0A2Z4JE28"/>
<keyword evidence="3 7" id="KW-0479">Metal-binding</keyword>
<dbReference type="GO" id="GO:0020037">
    <property type="term" value="F:heme binding"/>
    <property type="evidence" value="ECO:0007669"/>
    <property type="project" value="InterPro"/>
</dbReference>
<dbReference type="Pfam" id="PF00067">
    <property type="entry name" value="p450"/>
    <property type="match status" value="1"/>
</dbReference>
<dbReference type="InterPro" id="IPR017972">
    <property type="entry name" value="Cyt_P450_CS"/>
</dbReference>
<name>A0A2Z4JE28_9ACTN</name>
<dbReference type="InterPro" id="IPR002397">
    <property type="entry name" value="Cyt_P450_B"/>
</dbReference>
<dbReference type="Gene3D" id="1.10.630.10">
    <property type="entry name" value="Cytochrome P450"/>
    <property type="match status" value="1"/>
</dbReference>
<evidence type="ECO:0000256" key="7">
    <source>
        <dbReference type="RuleBase" id="RU000461"/>
    </source>
</evidence>
<dbReference type="InterPro" id="IPR001128">
    <property type="entry name" value="Cyt_P450"/>
</dbReference>
<dbReference type="PROSITE" id="PS00086">
    <property type="entry name" value="CYTOCHROME_P450"/>
    <property type="match status" value="1"/>
</dbReference>
<keyword evidence="2 7" id="KW-0349">Heme</keyword>
<sequence>MSSWRIQYERNDTIVNDYGNVRVTEDSEDRIALDAAFKADAIRQFERLRKKGPVHPVTLSSGLPGWLVVSYAAAREALTHPALGNHPAPAIATLEAAGYVTHHDDVNGGHMLASDPPNHTRLRRLVAGAFTTKRVQELRQRIEEIANSLIDSWPSSGQVDLVSEFTAPLPVTVIAELIGVPEHHRNEFRKLTGDALAVGTPQSEPAFMQLRALLTGLIDEKSKNPEDDLTSALIAARDDDDSRLSDQELLSMLQLLLIAGHETTVNLMGNAIMALMCHPDQLEILRNEPVLIASAAEEFLRYDSPLELSTLRFAAEDLKIGGTLIEKGSIVVVALASANRDVPVPGSGVPGTLDVTRKASRHLAFGHGIHHCLGAPLARLEFGVAMEILLRRLQHLELAVPYDEIDWISKGIMRGALKIPVRYRKDPGGSTLLPKTH</sequence>
<dbReference type="CDD" id="cd11029">
    <property type="entry name" value="CYP107-like"/>
    <property type="match status" value="1"/>
</dbReference>
<dbReference type="KEGG" id="scad:DN051_42345"/>
<keyword evidence="4 7" id="KW-0560">Oxidoreductase</keyword>
<dbReference type="PANTHER" id="PTHR46696:SF1">
    <property type="entry name" value="CYTOCHROME P450 YJIB-RELATED"/>
    <property type="match status" value="1"/>
</dbReference>
<evidence type="ECO:0000313" key="8">
    <source>
        <dbReference type="EMBL" id="AWW43237.1"/>
    </source>
</evidence>
<keyword evidence="8" id="KW-0614">Plasmid</keyword>
<dbReference type="Proteomes" id="UP000249616">
    <property type="component" value="Plasmid unnamed1"/>
</dbReference>
<reference evidence="9" key="1">
    <citation type="submission" date="2018-06" db="EMBL/GenBank/DDBJ databases">
        <authorList>
            <person name="Li K."/>
        </authorList>
    </citation>
    <scope>NUCLEOTIDE SEQUENCE [LARGE SCALE GENOMIC DNA]</scope>
    <source>
        <strain evidence="9">ZFG47</strain>
        <plasmid evidence="9">unnamed1</plasmid>
    </source>
</reference>
<evidence type="ECO:0000256" key="1">
    <source>
        <dbReference type="ARBA" id="ARBA00010617"/>
    </source>
</evidence>
<dbReference type="SUPFAM" id="SSF48264">
    <property type="entry name" value="Cytochrome P450"/>
    <property type="match status" value="1"/>
</dbReference>
<comment type="similarity">
    <text evidence="1 7">Belongs to the cytochrome P450 family.</text>
</comment>
<keyword evidence="9" id="KW-1185">Reference proteome</keyword>
<dbReference type="GO" id="GO:0004497">
    <property type="term" value="F:monooxygenase activity"/>
    <property type="evidence" value="ECO:0007669"/>
    <property type="project" value="UniProtKB-KW"/>
</dbReference>
<organism evidence="8 9">
    <name type="scientific">Streptomyces cadmiisoli</name>
    <dbReference type="NCBI Taxonomy" id="2184053"/>
    <lineage>
        <taxon>Bacteria</taxon>
        <taxon>Bacillati</taxon>
        <taxon>Actinomycetota</taxon>
        <taxon>Actinomycetes</taxon>
        <taxon>Kitasatosporales</taxon>
        <taxon>Streptomycetaceae</taxon>
        <taxon>Streptomyces</taxon>
        <taxon>Streptomyces aurantiacus group</taxon>
    </lineage>
</organism>
<dbReference type="PANTHER" id="PTHR46696">
    <property type="entry name" value="P450, PUTATIVE (EUROFUNG)-RELATED"/>
    <property type="match status" value="1"/>
</dbReference>
<geneLocation type="plasmid" evidence="8 9">
    <name>unnamed1</name>
</geneLocation>
<dbReference type="PRINTS" id="PR00359">
    <property type="entry name" value="BP450"/>
</dbReference>
<evidence type="ECO:0000256" key="5">
    <source>
        <dbReference type="ARBA" id="ARBA00023004"/>
    </source>
</evidence>
<keyword evidence="5 7" id="KW-0408">Iron</keyword>
<proteinExistence type="inferred from homology"/>
<evidence type="ECO:0000256" key="6">
    <source>
        <dbReference type="ARBA" id="ARBA00023033"/>
    </source>
</evidence>
<protein>
    <submittedName>
        <fullName evidence="8">Cytochrome P450</fullName>
    </submittedName>
</protein>
<evidence type="ECO:0000256" key="3">
    <source>
        <dbReference type="ARBA" id="ARBA00022723"/>
    </source>
</evidence>
<dbReference type="EMBL" id="CP030074">
    <property type="protein sequence ID" value="AWW43237.1"/>
    <property type="molecule type" value="Genomic_DNA"/>
</dbReference>
<dbReference type="GO" id="GO:0005506">
    <property type="term" value="F:iron ion binding"/>
    <property type="evidence" value="ECO:0007669"/>
    <property type="project" value="InterPro"/>
</dbReference>
<gene>
    <name evidence="8" type="ORF">DN051_42345</name>
</gene>
<evidence type="ECO:0000313" key="9">
    <source>
        <dbReference type="Proteomes" id="UP000249616"/>
    </source>
</evidence>
<dbReference type="GO" id="GO:0016705">
    <property type="term" value="F:oxidoreductase activity, acting on paired donors, with incorporation or reduction of molecular oxygen"/>
    <property type="evidence" value="ECO:0007669"/>
    <property type="project" value="InterPro"/>
</dbReference>
<dbReference type="FunFam" id="1.10.630.10:FF:000018">
    <property type="entry name" value="Cytochrome P450 monooxygenase"/>
    <property type="match status" value="1"/>
</dbReference>
<keyword evidence="6 7" id="KW-0503">Monooxygenase</keyword>
<dbReference type="InterPro" id="IPR036396">
    <property type="entry name" value="Cyt_P450_sf"/>
</dbReference>